<dbReference type="GO" id="GO:0016020">
    <property type="term" value="C:membrane"/>
    <property type="evidence" value="ECO:0007669"/>
    <property type="project" value="UniProtKB-SubCell"/>
</dbReference>
<evidence type="ECO:0000256" key="2">
    <source>
        <dbReference type="ARBA" id="ARBA00007362"/>
    </source>
</evidence>
<dbReference type="InterPro" id="IPR037185">
    <property type="entry name" value="EmrE-like"/>
</dbReference>
<evidence type="ECO:0000256" key="5">
    <source>
        <dbReference type="ARBA" id="ARBA00023136"/>
    </source>
</evidence>
<comment type="subcellular location">
    <subcellularLocation>
        <location evidence="1">Membrane</location>
        <topology evidence="1">Multi-pass membrane protein</topology>
    </subcellularLocation>
</comment>
<sequence>MIKKTTLGALLVSFAAMLWGLDGVALTPRLYNLDVSYVVFMLHALPFLAMNLILFREYKRIKTLCPSDMIYFFLIALFGGALGTLAIVKALFLVEFKALTVVALLQKLQPVFAMILARILLNERFSKNFLLWAAVALGASYFLTFEFNRPELALGGKMLPAALYAILAAFSFGSATVFGKRVLNKVPFQTALFFRYGLTALIMLAIVVANGKIAQFSQTTPMNWVFFALIGATTGSGAILLYYYGLRYITANVSTMCELWFVVSTIVFDFLLNGHVLSPIQWASSGAMLIAIYMITMNQPAETEHVRDSALCEA</sequence>
<feature type="transmembrane region" description="Helical" evidence="6">
    <location>
        <begin position="224"/>
        <end position="244"/>
    </location>
</feature>
<dbReference type="InterPro" id="IPR050638">
    <property type="entry name" value="AA-Vitamin_Transporters"/>
</dbReference>
<evidence type="ECO:0000313" key="8">
    <source>
        <dbReference type="EMBL" id="GAK51730.1"/>
    </source>
</evidence>
<dbReference type="Pfam" id="PF00892">
    <property type="entry name" value="EamA"/>
    <property type="match status" value="2"/>
</dbReference>
<organism evidence="8">
    <name type="scientific">Candidatus Moduliflexus flocculans</name>
    <dbReference type="NCBI Taxonomy" id="1499966"/>
    <lineage>
        <taxon>Bacteria</taxon>
        <taxon>Candidatus Moduliflexota</taxon>
        <taxon>Candidatus Moduliflexia</taxon>
        <taxon>Candidatus Moduliflexales</taxon>
        <taxon>Candidatus Moduliflexaceae</taxon>
    </lineage>
</organism>
<protein>
    <recommendedName>
        <fullName evidence="7">EamA domain-containing protein</fullName>
    </recommendedName>
</protein>
<dbReference type="Proteomes" id="UP000030700">
    <property type="component" value="Unassembled WGS sequence"/>
</dbReference>
<evidence type="ECO:0000256" key="6">
    <source>
        <dbReference type="SAM" id="Phobius"/>
    </source>
</evidence>
<keyword evidence="9" id="KW-1185">Reference proteome</keyword>
<dbReference type="HOGENOM" id="CLU_063026_0_0_0"/>
<keyword evidence="5 6" id="KW-0472">Membrane</keyword>
<feature type="transmembrane region" description="Helical" evidence="6">
    <location>
        <begin position="98"/>
        <end position="117"/>
    </location>
</feature>
<gene>
    <name evidence="8" type="ORF">U14_02975</name>
</gene>
<reference evidence="8" key="1">
    <citation type="journal article" date="2015" name="PeerJ">
        <title>First genomic representation of candidate bacterial phylum KSB3 points to enhanced environmental sensing as a trigger of wastewater bulking.</title>
        <authorList>
            <person name="Sekiguchi Y."/>
            <person name="Ohashi A."/>
            <person name="Parks D.H."/>
            <person name="Yamauchi T."/>
            <person name="Tyson G.W."/>
            <person name="Hugenholtz P."/>
        </authorList>
    </citation>
    <scope>NUCLEOTIDE SEQUENCE [LARGE SCALE GENOMIC DNA]</scope>
</reference>
<evidence type="ECO:0000259" key="7">
    <source>
        <dbReference type="Pfam" id="PF00892"/>
    </source>
</evidence>
<dbReference type="InterPro" id="IPR000620">
    <property type="entry name" value="EamA_dom"/>
</dbReference>
<evidence type="ECO:0000313" key="9">
    <source>
        <dbReference type="Proteomes" id="UP000030700"/>
    </source>
</evidence>
<feature type="transmembrane region" description="Helical" evidence="6">
    <location>
        <begin position="256"/>
        <end position="274"/>
    </location>
</feature>
<evidence type="ECO:0000256" key="1">
    <source>
        <dbReference type="ARBA" id="ARBA00004141"/>
    </source>
</evidence>
<feature type="domain" description="EamA" evidence="7">
    <location>
        <begin position="7"/>
        <end position="144"/>
    </location>
</feature>
<dbReference type="PANTHER" id="PTHR32322">
    <property type="entry name" value="INNER MEMBRANE TRANSPORTER"/>
    <property type="match status" value="1"/>
</dbReference>
<feature type="transmembrane region" description="Helical" evidence="6">
    <location>
        <begin position="159"/>
        <end position="179"/>
    </location>
</feature>
<evidence type="ECO:0000256" key="4">
    <source>
        <dbReference type="ARBA" id="ARBA00022989"/>
    </source>
</evidence>
<proteinExistence type="inferred from homology"/>
<feature type="transmembrane region" description="Helical" evidence="6">
    <location>
        <begin position="191"/>
        <end position="209"/>
    </location>
</feature>
<dbReference type="EMBL" id="DF820457">
    <property type="protein sequence ID" value="GAK51730.1"/>
    <property type="molecule type" value="Genomic_DNA"/>
</dbReference>
<comment type="similarity">
    <text evidence="2">Belongs to the EamA transporter family.</text>
</comment>
<accession>A0A081BMW4</accession>
<keyword evidence="3 6" id="KW-0812">Transmembrane</keyword>
<dbReference type="PANTHER" id="PTHR32322:SF2">
    <property type="entry name" value="EAMA DOMAIN-CONTAINING PROTEIN"/>
    <property type="match status" value="1"/>
</dbReference>
<dbReference type="STRING" id="1499966.U14_02975"/>
<feature type="transmembrane region" description="Helical" evidence="6">
    <location>
        <begin position="36"/>
        <end position="58"/>
    </location>
</feature>
<feature type="domain" description="EamA" evidence="7">
    <location>
        <begin position="161"/>
        <end position="296"/>
    </location>
</feature>
<evidence type="ECO:0000256" key="3">
    <source>
        <dbReference type="ARBA" id="ARBA00022692"/>
    </source>
</evidence>
<dbReference type="SUPFAM" id="SSF103481">
    <property type="entry name" value="Multidrug resistance efflux transporter EmrE"/>
    <property type="match status" value="2"/>
</dbReference>
<name>A0A081BMW4_9BACT</name>
<keyword evidence="4 6" id="KW-1133">Transmembrane helix</keyword>
<dbReference type="AlphaFoldDB" id="A0A081BMW4"/>
<feature type="transmembrane region" description="Helical" evidence="6">
    <location>
        <begin position="70"/>
        <end position="92"/>
    </location>
</feature>
<feature type="transmembrane region" description="Helical" evidence="6">
    <location>
        <begin position="129"/>
        <end position="147"/>
    </location>
</feature>